<dbReference type="EMBL" id="JADCNM010000005">
    <property type="protein sequence ID" value="KAG0481865.1"/>
    <property type="molecule type" value="Genomic_DNA"/>
</dbReference>
<sequence>MALGFIPILAAGLYTGVSCDLYNGLWYISILNFGVRSWINSLECFQRHLSIPLQAEALESLSSFDTSLPANPPFAFHWLGEFSRQLGNLGSDQTED</sequence>
<gene>
    <name evidence="1" type="ORF">HPP92_009949</name>
</gene>
<dbReference type="Proteomes" id="UP000639772">
    <property type="component" value="Unassembled WGS sequence"/>
</dbReference>
<evidence type="ECO:0000313" key="2">
    <source>
        <dbReference type="Proteomes" id="UP000639772"/>
    </source>
</evidence>
<protein>
    <submittedName>
        <fullName evidence="1">Uncharacterized protein</fullName>
    </submittedName>
</protein>
<evidence type="ECO:0000313" key="1">
    <source>
        <dbReference type="EMBL" id="KAG0481865.1"/>
    </source>
</evidence>
<dbReference type="AlphaFoldDB" id="A0A835QY14"/>
<accession>A0A835QY14</accession>
<organism evidence="1 2">
    <name type="scientific">Vanilla planifolia</name>
    <name type="common">Vanilla</name>
    <dbReference type="NCBI Taxonomy" id="51239"/>
    <lineage>
        <taxon>Eukaryota</taxon>
        <taxon>Viridiplantae</taxon>
        <taxon>Streptophyta</taxon>
        <taxon>Embryophyta</taxon>
        <taxon>Tracheophyta</taxon>
        <taxon>Spermatophyta</taxon>
        <taxon>Magnoliopsida</taxon>
        <taxon>Liliopsida</taxon>
        <taxon>Asparagales</taxon>
        <taxon>Orchidaceae</taxon>
        <taxon>Vanilloideae</taxon>
        <taxon>Vanilleae</taxon>
        <taxon>Vanilla</taxon>
    </lineage>
</organism>
<reference evidence="1 2" key="1">
    <citation type="journal article" date="2020" name="Nat. Food">
        <title>A phased Vanilla planifolia genome enables genetic improvement of flavour and production.</title>
        <authorList>
            <person name="Hasing T."/>
            <person name="Tang H."/>
            <person name="Brym M."/>
            <person name="Khazi F."/>
            <person name="Huang T."/>
            <person name="Chambers A.H."/>
        </authorList>
    </citation>
    <scope>NUCLEOTIDE SEQUENCE [LARGE SCALE GENOMIC DNA]</scope>
    <source>
        <tissue evidence="1">Leaf</tissue>
    </source>
</reference>
<comment type="caution">
    <text evidence="1">The sequence shown here is derived from an EMBL/GenBank/DDBJ whole genome shotgun (WGS) entry which is preliminary data.</text>
</comment>
<proteinExistence type="predicted"/>
<name>A0A835QY14_VANPL</name>